<dbReference type="Gene3D" id="3.40.50.12780">
    <property type="entry name" value="N-terminal domain of ligase-like"/>
    <property type="match status" value="1"/>
</dbReference>
<dbReference type="PROSITE" id="PS00455">
    <property type="entry name" value="AMP_BINDING"/>
    <property type="match status" value="1"/>
</dbReference>
<dbReference type="GO" id="GO:0016020">
    <property type="term" value="C:membrane"/>
    <property type="evidence" value="ECO:0007669"/>
    <property type="project" value="TreeGrafter"/>
</dbReference>
<keyword evidence="3" id="KW-0443">Lipid metabolism</keyword>
<reference evidence="6 7" key="1">
    <citation type="submission" date="2017-11" db="EMBL/GenBank/DDBJ databases">
        <title>Evolution of Phototrophy in the Chloroflexi Phylum Driven by Horizontal Gene Transfer.</title>
        <authorList>
            <person name="Ward L.M."/>
            <person name="Hemp J."/>
            <person name="Shih P.M."/>
            <person name="Mcglynn S.E."/>
            <person name="Fischer W."/>
        </authorList>
    </citation>
    <scope>NUCLEOTIDE SEQUENCE [LARGE SCALE GENOMIC DNA]</scope>
    <source>
        <strain evidence="6">JP3_13</strain>
    </source>
</reference>
<dbReference type="SUPFAM" id="SSF56801">
    <property type="entry name" value="Acetyl-CoA synthetase-like"/>
    <property type="match status" value="1"/>
</dbReference>
<dbReference type="EMBL" id="PGTM01000094">
    <property type="protein sequence ID" value="PJF35942.1"/>
    <property type="molecule type" value="Genomic_DNA"/>
</dbReference>
<proteinExistence type="predicted"/>
<comment type="caution">
    <text evidence="6">The sequence shown here is derived from an EMBL/GenBank/DDBJ whole genome shotgun (WGS) entry which is preliminary data.</text>
</comment>
<dbReference type="Proteomes" id="UP000229681">
    <property type="component" value="Unassembled WGS sequence"/>
</dbReference>
<protein>
    <recommendedName>
        <fullName evidence="4">Acyl-CoA synthetase</fullName>
    </recommendedName>
</protein>
<evidence type="ECO:0000256" key="4">
    <source>
        <dbReference type="ARBA" id="ARBA00032875"/>
    </source>
</evidence>
<dbReference type="AlphaFoldDB" id="A0A2M8PEH3"/>
<dbReference type="InterPro" id="IPR000873">
    <property type="entry name" value="AMP-dep_synth/lig_dom"/>
</dbReference>
<name>A0A2M8PEH3_9CHLR</name>
<dbReference type="InterPro" id="IPR042099">
    <property type="entry name" value="ANL_N_sf"/>
</dbReference>
<evidence type="ECO:0000259" key="5">
    <source>
        <dbReference type="Pfam" id="PF00501"/>
    </source>
</evidence>
<gene>
    <name evidence="6" type="ORF">CUN49_08005</name>
</gene>
<dbReference type="PANTHER" id="PTHR43272:SF32">
    <property type="entry name" value="AMP-DEPENDENT SYNTHETASE_LIGASE DOMAIN-CONTAINING PROTEIN"/>
    <property type="match status" value="1"/>
</dbReference>
<feature type="domain" description="AMP-dependent synthetase/ligase" evidence="5">
    <location>
        <begin position="8"/>
        <end position="416"/>
    </location>
</feature>
<sequence length="619" mass="70493">MAKRYDQHKVAMRKKRYGIWQEYTWAESLAHMRDFCLGLVSLGLARGEKVSIIGDNDPEYYWAELAVQAAGGISVGIFTDANPQELAYVLQDSDSVFVIAHDQEQCDKMLELREAVPNIRAVIYWDEKGLWHYRSDWLLSFQQVEEKGRAYAAEHPEAFEKLVAQGTGDDIAIFSYTSGTTSLPKGAMIAHRNLIYGMRHVFAVAPIRPEDNYVSFSPLAWITEQSLGLTAHVCIGTVVNFPERAETIQNDIREIAPSALLFPSRLWESLLSMVQVRMTDANWINRALYALFMPVGYRVVDLEDRGRRVPIWWRALYALGDMLIFHPLRDKLGMVNMREAYTSGASLSPDALRWFRAIGVTLKNLYGSTECQTHTLHYGGEVRFETVGKPPPGVEIRIAERNEIYVRSRSVFQGYYKAPEATAKALDAEGWFHTGDAGYLNAEGHLIYLDRVKDLVPLASGEYFSPQYIEVRLRFSSYIQDAMALGSAERDFVGALIIIQFDNVARWAEKHRVSFTTFVDLSQKPEVYNLIRKDVQRVNATLPEAIRIKRFSILHKAFDADEAELTRTRKLRRGFLAERYREIIEAIYSGAESVQVRAEVKYRDGRTGVVQTAVRVVDV</sequence>
<evidence type="ECO:0000256" key="3">
    <source>
        <dbReference type="ARBA" id="ARBA00023098"/>
    </source>
</evidence>
<evidence type="ECO:0000256" key="1">
    <source>
        <dbReference type="ARBA" id="ARBA00022598"/>
    </source>
</evidence>
<dbReference type="InterPro" id="IPR020845">
    <property type="entry name" value="AMP-binding_CS"/>
</dbReference>
<dbReference type="PANTHER" id="PTHR43272">
    <property type="entry name" value="LONG-CHAIN-FATTY-ACID--COA LIGASE"/>
    <property type="match status" value="1"/>
</dbReference>
<keyword evidence="2" id="KW-0276">Fatty acid metabolism</keyword>
<dbReference type="GO" id="GO:0004467">
    <property type="term" value="F:long-chain fatty acid-CoA ligase activity"/>
    <property type="evidence" value="ECO:0007669"/>
    <property type="project" value="TreeGrafter"/>
</dbReference>
<evidence type="ECO:0000313" key="6">
    <source>
        <dbReference type="EMBL" id="PJF35942.1"/>
    </source>
</evidence>
<accession>A0A2M8PEH3</accession>
<evidence type="ECO:0000313" key="7">
    <source>
        <dbReference type="Proteomes" id="UP000229681"/>
    </source>
</evidence>
<dbReference type="Pfam" id="PF00501">
    <property type="entry name" value="AMP-binding"/>
    <property type="match status" value="1"/>
</dbReference>
<keyword evidence="1 6" id="KW-0436">Ligase</keyword>
<dbReference type="Pfam" id="PF23562">
    <property type="entry name" value="AMP-binding_C_3"/>
    <property type="match status" value="1"/>
</dbReference>
<organism evidence="6 7">
    <name type="scientific">Candidatus Thermofonsia Clade 1 bacterium</name>
    <dbReference type="NCBI Taxonomy" id="2364210"/>
    <lineage>
        <taxon>Bacteria</taxon>
        <taxon>Bacillati</taxon>
        <taxon>Chloroflexota</taxon>
        <taxon>Candidatus Thermofontia</taxon>
        <taxon>Candidatus Thermofonsia Clade 1</taxon>
    </lineage>
</organism>
<evidence type="ECO:0000256" key="2">
    <source>
        <dbReference type="ARBA" id="ARBA00022832"/>
    </source>
</evidence>